<dbReference type="PANTHER" id="PTHR43708">
    <property type="entry name" value="CONSERVED EXPRESSED OXIDOREDUCTASE (EUROFUNG)"/>
    <property type="match status" value="1"/>
</dbReference>
<accession>A0A6B1DYB6</accession>
<dbReference type="Gene3D" id="3.40.50.720">
    <property type="entry name" value="NAD(P)-binding Rossmann-like Domain"/>
    <property type="match status" value="1"/>
</dbReference>
<evidence type="ECO:0000259" key="1">
    <source>
        <dbReference type="Pfam" id="PF01408"/>
    </source>
</evidence>
<dbReference type="InterPro" id="IPR055170">
    <property type="entry name" value="GFO_IDH_MocA-like_dom"/>
</dbReference>
<dbReference type="InterPro" id="IPR036291">
    <property type="entry name" value="NAD(P)-bd_dom_sf"/>
</dbReference>
<dbReference type="Pfam" id="PF01408">
    <property type="entry name" value="GFO_IDH_MocA"/>
    <property type="match status" value="1"/>
</dbReference>
<dbReference type="InterPro" id="IPR000683">
    <property type="entry name" value="Gfo/Idh/MocA-like_OxRdtase_N"/>
</dbReference>
<dbReference type="Pfam" id="PF22725">
    <property type="entry name" value="GFO_IDH_MocA_C3"/>
    <property type="match status" value="1"/>
</dbReference>
<dbReference type="InterPro" id="IPR051317">
    <property type="entry name" value="Gfo/Idh/MocA_oxidoreduct"/>
</dbReference>
<feature type="domain" description="GFO/IDH/MocA-like oxidoreductase" evidence="2">
    <location>
        <begin position="132"/>
        <end position="255"/>
    </location>
</feature>
<dbReference type="EMBL" id="VXPY01000094">
    <property type="protein sequence ID" value="MYD91374.1"/>
    <property type="molecule type" value="Genomic_DNA"/>
</dbReference>
<dbReference type="SUPFAM" id="SSF55347">
    <property type="entry name" value="Glyceraldehyde-3-phosphate dehydrogenase-like, C-terminal domain"/>
    <property type="match status" value="1"/>
</dbReference>
<evidence type="ECO:0000313" key="3">
    <source>
        <dbReference type="EMBL" id="MYD91374.1"/>
    </source>
</evidence>
<dbReference type="PANTHER" id="PTHR43708:SF8">
    <property type="entry name" value="OXIDOREDUCTASE"/>
    <property type="match status" value="1"/>
</dbReference>
<reference evidence="3" key="1">
    <citation type="submission" date="2019-09" db="EMBL/GenBank/DDBJ databases">
        <title>Characterisation of the sponge microbiome using genome-centric metagenomics.</title>
        <authorList>
            <person name="Engelberts J.P."/>
            <person name="Robbins S.J."/>
            <person name="De Goeij J.M."/>
            <person name="Aranda M."/>
            <person name="Bell S.C."/>
            <person name="Webster N.S."/>
        </authorList>
    </citation>
    <scope>NUCLEOTIDE SEQUENCE</scope>
    <source>
        <strain evidence="3">SB0662_bin_9</strain>
    </source>
</reference>
<evidence type="ECO:0000259" key="2">
    <source>
        <dbReference type="Pfam" id="PF22725"/>
    </source>
</evidence>
<proteinExistence type="predicted"/>
<comment type="caution">
    <text evidence="3">The sequence shown here is derived from an EMBL/GenBank/DDBJ whole genome shotgun (WGS) entry which is preliminary data.</text>
</comment>
<sequence>MDKVRLGVLSHAHGHVGAYCGVLRDFPDAEVVASWDDNLERGQAAAATYGHEFRASVAAVVEDPGIDAVMIGIETNRHADMVELAAAAGKHILLQKPMATTLADCDRIIKAVNDSGVKFSMAFQMRQDPSNQAIKRLLDEGVVGNVSVVRRRHCIGVLLNPQFVNSPSRWHFDPEANIGMFFDDASHPADWFYWLLGQPVSVMAEIDRIVTPIDTDDTGIAVYRFGKGEMGFLFNASTTVAGVNTTEIYGDEGTIIQDYDDGPSTAAPRSANACALRYIRQGDKAWTEIPMDIPDTHGARIGNVPRPFVDYVLGRTDKTITAEEGRVSVEMVLAAYRSAQEGRRISLPLED</sequence>
<organism evidence="3">
    <name type="scientific">Caldilineaceae bacterium SB0662_bin_9</name>
    <dbReference type="NCBI Taxonomy" id="2605258"/>
    <lineage>
        <taxon>Bacteria</taxon>
        <taxon>Bacillati</taxon>
        <taxon>Chloroflexota</taxon>
        <taxon>Caldilineae</taxon>
        <taxon>Caldilineales</taxon>
        <taxon>Caldilineaceae</taxon>
    </lineage>
</organism>
<dbReference type="GO" id="GO:0000166">
    <property type="term" value="F:nucleotide binding"/>
    <property type="evidence" value="ECO:0007669"/>
    <property type="project" value="InterPro"/>
</dbReference>
<feature type="domain" description="Gfo/Idh/MocA-like oxidoreductase N-terminal" evidence="1">
    <location>
        <begin position="24"/>
        <end position="122"/>
    </location>
</feature>
<name>A0A6B1DYB6_9CHLR</name>
<protein>
    <submittedName>
        <fullName evidence="3">Gfo/Idh/MocA family oxidoreductase</fullName>
    </submittedName>
</protein>
<gene>
    <name evidence="3" type="ORF">F4Y08_13730</name>
</gene>
<dbReference type="SUPFAM" id="SSF51735">
    <property type="entry name" value="NAD(P)-binding Rossmann-fold domains"/>
    <property type="match status" value="1"/>
</dbReference>
<dbReference type="AlphaFoldDB" id="A0A6B1DYB6"/>
<dbReference type="Gene3D" id="3.30.360.10">
    <property type="entry name" value="Dihydrodipicolinate Reductase, domain 2"/>
    <property type="match status" value="1"/>
</dbReference>